<name>A0A6A1UUU9_9ROSI</name>
<dbReference type="Gene3D" id="3.40.50.12660">
    <property type="match status" value="1"/>
</dbReference>
<evidence type="ECO:0000256" key="1">
    <source>
        <dbReference type="ARBA" id="ARBA00009005"/>
    </source>
</evidence>
<dbReference type="PANTHER" id="PTHR48104">
    <property type="entry name" value="METACASPASE-4"/>
    <property type="match status" value="1"/>
</dbReference>
<dbReference type="AlphaFoldDB" id="A0A6A1UUU9"/>
<dbReference type="PANTHER" id="PTHR48104:SF32">
    <property type="entry name" value="METACASPASE-1-LIKE"/>
    <property type="match status" value="1"/>
</dbReference>
<proteinExistence type="inferred from homology"/>
<dbReference type="SUPFAM" id="SSF52129">
    <property type="entry name" value="Caspase-like"/>
    <property type="match status" value="1"/>
</dbReference>
<dbReference type="Proteomes" id="UP000516437">
    <property type="component" value="Chromosome 8"/>
</dbReference>
<feature type="domain" description="Zinc finger LSD1-type" evidence="3">
    <location>
        <begin position="7"/>
        <end position="31"/>
    </location>
</feature>
<evidence type="ECO:0000313" key="4">
    <source>
        <dbReference type="EMBL" id="KAB1204103.1"/>
    </source>
</evidence>
<sequence>MLMLVNCSNCHTPLQLPTGALSVRCAICHAVTLIAEPRGLPPPPPPSSSSSSSFTHYRHDYPGAPPLWAPSPYNHAPHGPPSSVHGHKRALICGISYKNSRQELKGCINDAKCMKYMLVNRFNFPESSILMLTEEEADPYRRPTKSNIRMALYWLVQGCQPGDSLVFHYSGHGARQRNYTGDEIDGYDETLCPLDFETQGMILDSEINAAIVRPLPLGVKLHAIIDACHSGTVLDLAFLCRMDRNGRYFWEDHRPRTGVWKGTNGGQVISFSGCDDDQTSADTSALSGVTSTGAMTYSFIQAIERGQGTTYGAMLNSMRSIIRSTDSTDGDLMGGGMVTSLLTMLLTGGSGVGLKQEPQLTANEAFDVYAKPFSL</sequence>
<keyword evidence="5" id="KW-1185">Reference proteome</keyword>
<comment type="caution">
    <text evidence="4">The sequence shown here is derived from an EMBL/GenBank/DDBJ whole genome shotgun (WGS) entry which is preliminary data.</text>
</comment>
<evidence type="ECO:0000313" key="5">
    <source>
        <dbReference type="Proteomes" id="UP000516437"/>
    </source>
</evidence>
<protein>
    <submittedName>
        <fullName evidence="4">Metacaspase-1</fullName>
    </submittedName>
</protein>
<comment type="similarity">
    <text evidence="1">Belongs to the peptidase C14B family.</text>
</comment>
<dbReference type="GO" id="GO:0004197">
    <property type="term" value="F:cysteine-type endopeptidase activity"/>
    <property type="evidence" value="ECO:0007669"/>
    <property type="project" value="InterPro"/>
</dbReference>
<dbReference type="InterPro" id="IPR011600">
    <property type="entry name" value="Pept_C14_caspase"/>
</dbReference>
<evidence type="ECO:0000259" key="3">
    <source>
        <dbReference type="Pfam" id="PF06943"/>
    </source>
</evidence>
<dbReference type="EMBL" id="RXIC02000026">
    <property type="protein sequence ID" value="KAB1204103.1"/>
    <property type="molecule type" value="Genomic_DNA"/>
</dbReference>
<organism evidence="4 5">
    <name type="scientific">Morella rubra</name>
    <name type="common">Chinese bayberry</name>
    <dbReference type="NCBI Taxonomy" id="262757"/>
    <lineage>
        <taxon>Eukaryota</taxon>
        <taxon>Viridiplantae</taxon>
        <taxon>Streptophyta</taxon>
        <taxon>Embryophyta</taxon>
        <taxon>Tracheophyta</taxon>
        <taxon>Spermatophyta</taxon>
        <taxon>Magnoliopsida</taxon>
        <taxon>eudicotyledons</taxon>
        <taxon>Gunneridae</taxon>
        <taxon>Pentapetalae</taxon>
        <taxon>rosids</taxon>
        <taxon>fabids</taxon>
        <taxon>Fagales</taxon>
        <taxon>Myricaceae</taxon>
        <taxon>Morella</taxon>
    </lineage>
</organism>
<dbReference type="GO" id="GO:0005737">
    <property type="term" value="C:cytoplasm"/>
    <property type="evidence" value="ECO:0007669"/>
    <property type="project" value="TreeGrafter"/>
</dbReference>
<dbReference type="InterPro" id="IPR050452">
    <property type="entry name" value="Metacaspase"/>
</dbReference>
<dbReference type="InterPro" id="IPR029030">
    <property type="entry name" value="Caspase-like_dom_sf"/>
</dbReference>
<gene>
    <name evidence="4" type="ORF">CJ030_MR8G001615</name>
</gene>
<evidence type="ECO:0000259" key="2">
    <source>
        <dbReference type="Pfam" id="PF00656"/>
    </source>
</evidence>
<dbReference type="FunFam" id="3.40.50.12660:FF:000001">
    <property type="entry name" value="Metacaspase-1"/>
    <property type="match status" value="1"/>
</dbReference>
<dbReference type="InterPro" id="IPR005735">
    <property type="entry name" value="Znf_LSD1"/>
</dbReference>
<dbReference type="Pfam" id="PF00656">
    <property type="entry name" value="Peptidase_C14"/>
    <property type="match status" value="1"/>
</dbReference>
<dbReference type="Pfam" id="PF06943">
    <property type="entry name" value="zf-LSD1"/>
    <property type="match status" value="1"/>
</dbReference>
<dbReference type="OrthoDB" id="3223806at2759"/>
<feature type="domain" description="Peptidase C14 caspase" evidence="2">
    <location>
        <begin position="88"/>
        <end position="363"/>
    </location>
</feature>
<reference evidence="4 5" key="1">
    <citation type="journal article" date="2019" name="Plant Biotechnol. J.">
        <title>The red bayberry genome and genetic basis of sex determination.</title>
        <authorList>
            <person name="Jia H.M."/>
            <person name="Jia H.J."/>
            <person name="Cai Q.L."/>
            <person name="Wang Y."/>
            <person name="Zhao H.B."/>
            <person name="Yang W.F."/>
            <person name="Wang G.Y."/>
            <person name="Li Y.H."/>
            <person name="Zhan D.L."/>
            <person name="Shen Y.T."/>
            <person name="Niu Q.F."/>
            <person name="Chang L."/>
            <person name="Qiu J."/>
            <person name="Zhao L."/>
            <person name="Xie H.B."/>
            <person name="Fu W.Y."/>
            <person name="Jin J."/>
            <person name="Li X.W."/>
            <person name="Jiao Y."/>
            <person name="Zhou C.C."/>
            <person name="Tu T."/>
            <person name="Chai C.Y."/>
            <person name="Gao J.L."/>
            <person name="Fan L.J."/>
            <person name="van de Weg E."/>
            <person name="Wang J.Y."/>
            <person name="Gao Z.S."/>
        </authorList>
    </citation>
    <scope>NUCLEOTIDE SEQUENCE [LARGE SCALE GENOMIC DNA]</scope>
    <source>
        <tissue evidence="4">Leaves</tissue>
    </source>
</reference>
<dbReference type="GO" id="GO:0006508">
    <property type="term" value="P:proteolysis"/>
    <property type="evidence" value="ECO:0007669"/>
    <property type="project" value="InterPro"/>
</dbReference>
<accession>A0A6A1UUU9</accession>
<dbReference type="NCBIfam" id="TIGR01053">
    <property type="entry name" value="LSD1"/>
    <property type="match status" value="1"/>
</dbReference>